<organism evidence="3 4">
    <name type="scientific">Knipowitschia caucasica</name>
    <name type="common">Caucasian dwarf goby</name>
    <name type="synonym">Pomatoschistus caucasicus</name>
    <dbReference type="NCBI Taxonomy" id="637954"/>
    <lineage>
        <taxon>Eukaryota</taxon>
        <taxon>Metazoa</taxon>
        <taxon>Chordata</taxon>
        <taxon>Craniata</taxon>
        <taxon>Vertebrata</taxon>
        <taxon>Euteleostomi</taxon>
        <taxon>Actinopterygii</taxon>
        <taxon>Neopterygii</taxon>
        <taxon>Teleostei</taxon>
        <taxon>Neoteleostei</taxon>
        <taxon>Acanthomorphata</taxon>
        <taxon>Gobiaria</taxon>
        <taxon>Gobiiformes</taxon>
        <taxon>Gobioidei</taxon>
        <taxon>Gobiidae</taxon>
        <taxon>Gobiinae</taxon>
        <taxon>Knipowitschia</taxon>
    </lineage>
</organism>
<feature type="region of interest" description="Disordered" evidence="1">
    <location>
        <begin position="439"/>
        <end position="482"/>
    </location>
</feature>
<dbReference type="PROSITE" id="PS50090">
    <property type="entry name" value="MYB_LIKE"/>
    <property type="match status" value="1"/>
</dbReference>
<dbReference type="SUPFAM" id="SSF46689">
    <property type="entry name" value="Homeodomain-like"/>
    <property type="match status" value="1"/>
</dbReference>
<dbReference type="InterPro" id="IPR009057">
    <property type="entry name" value="Homeodomain-like_sf"/>
</dbReference>
<keyword evidence="4" id="KW-1185">Reference proteome</keyword>
<feature type="compositionally biased region" description="Polar residues" evidence="1">
    <location>
        <begin position="626"/>
        <end position="637"/>
    </location>
</feature>
<evidence type="ECO:0000259" key="2">
    <source>
        <dbReference type="PROSITE" id="PS50090"/>
    </source>
</evidence>
<dbReference type="EMBL" id="OZ035834">
    <property type="protein sequence ID" value="CAL1575112.1"/>
    <property type="molecule type" value="Genomic_DNA"/>
</dbReference>
<feature type="domain" description="Myb-like" evidence="2">
    <location>
        <begin position="718"/>
        <end position="767"/>
    </location>
</feature>
<dbReference type="Proteomes" id="UP001497482">
    <property type="component" value="Chromosome 12"/>
</dbReference>
<evidence type="ECO:0000313" key="4">
    <source>
        <dbReference type="Proteomes" id="UP001497482"/>
    </source>
</evidence>
<dbReference type="InterPro" id="IPR015216">
    <property type="entry name" value="SANTA"/>
</dbReference>
<evidence type="ECO:0000256" key="1">
    <source>
        <dbReference type="SAM" id="MobiDB-lite"/>
    </source>
</evidence>
<feature type="compositionally biased region" description="Low complexity" evidence="1">
    <location>
        <begin position="579"/>
        <end position="599"/>
    </location>
</feature>
<accession>A0AAV2JHD5</accession>
<reference evidence="3 4" key="1">
    <citation type="submission" date="2024-04" db="EMBL/GenBank/DDBJ databases">
        <authorList>
            <person name="Waldvogel A.-M."/>
            <person name="Schoenle A."/>
        </authorList>
    </citation>
    <scope>NUCLEOTIDE SEQUENCE [LARGE SCALE GENOMIC DNA]</scope>
</reference>
<feature type="compositionally biased region" description="Polar residues" evidence="1">
    <location>
        <begin position="564"/>
        <end position="578"/>
    </location>
</feature>
<dbReference type="AlphaFoldDB" id="A0AAV2JHD5"/>
<gene>
    <name evidence="3" type="ORF">KC01_LOCUS6747</name>
</gene>
<feature type="compositionally biased region" description="Basic and acidic residues" evidence="1">
    <location>
        <begin position="439"/>
        <end position="452"/>
    </location>
</feature>
<dbReference type="InterPro" id="IPR001005">
    <property type="entry name" value="SANT/Myb"/>
</dbReference>
<dbReference type="PANTHER" id="PTHR16124">
    <property type="entry name" value="MIS18-BINDING PROTEIN 1"/>
    <property type="match status" value="1"/>
</dbReference>
<dbReference type="InterPro" id="IPR039110">
    <property type="entry name" value="KNL2-like"/>
</dbReference>
<protein>
    <recommendedName>
        <fullName evidence="2">Myb-like domain-containing protein</fullName>
    </recommendedName>
</protein>
<dbReference type="GO" id="GO:0000775">
    <property type="term" value="C:chromosome, centromeric region"/>
    <property type="evidence" value="ECO:0007669"/>
    <property type="project" value="TreeGrafter"/>
</dbReference>
<feature type="compositionally biased region" description="Polar residues" evidence="1">
    <location>
        <begin position="454"/>
        <end position="465"/>
    </location>
</feature>
<dbReference type="Pfam" id="PF09133">
    <property type="entry name" value="SANTA"/>
    <property type="match status" value="1"/>
</dbReference>
<feature type="region of interest" description="Disordered" evidence="1">
    <location>
        <begin position="550"/>
        <end position="727"/>
    </location>
</feature>
<dbReference type="PANTHER" id="PTHR16124:SF3">
    <property type="entry name" value="MIS18-BINDING PROTEIN 1"/>
    <property type="match status" value="1"/>
</dbReference>
<feature type="compositionally biased region" description="Low complexity" evidence="1">
    <location>
        <begin position="693"/>
        <end position="704"/>
    </location>
</feature>
<feature type="compositionally biased region" description="Low complexity" evidence="1">
    <location>
        <begin position="466"/>
        <end position="477"/>
    </location>
</feature>
<evidence type="ECO:0000313" key="3">
    <source>
        <dbReference type="EMBL" id="CAL1575112.1"/>
    </source>
</evidence>
<dbReference type="Gene3D" id="1.10.10.60">
    <property type="entry name" value="Homeodomain-like"/>
    <property type="match status" value="1"/>
</dbReference>
<sequence>MASSYYQLHDRAHRESPAKIFARLKSNLQRTAAEDSADEEGPAAMPVSRVLYTPKRGTQTRGEGNDLSLVQSFERGEVTAVTLSPISSPTKQNCTIANMPRHRHLMESTRCNQPAFQTHPHGHGIHTTTTITSDGFVLREAGDLENVDSPLFICSDSVFSPMKKRLRKRKCAMNTSNYGMSAMDYALSSKKDRKISPPFREDELISKSAAQYSPQRRNGGAVHTLPVNFTPAKMFTYLKLREKLREQCDAPQRVMSSSRPEADWDCQSDVRIGKEPAASSVDRLSPGDGSSDEDFILDAESEEPPLPVILEDSVVLNSPRVSIPKETVCRRTKWPHCITFPSENAVHLRKWFLQGRRKGLYVEGIHREKNIEWHSNIIAERISKSALRTVTGSVYILVGKMSLFTASPFPKWFLKKFVNGFPSNWKELHEDYLSESKGKFNKKPEAKTEKRSQTSKTSVRAEQLQSSVSSCPSSAPSITNVSRSGRVIKPPLDYWKGGRVIMDAHMNVTIHDSYNSSIVQPKDTPSVSTKSFLLKPDQPIAPVINVSESPLQRRIKARPRKPRQSQNDAITKSSSPVYTTATSTRVTRSSTRSSGSGTSDNSPPKELKKPQKNATKANNVKLGQRLSPSAITTSSQPGKEKSSEGRRQRDRPRPTSGSSHSSRERNTATPKNQLVKEAKARPKRRSKTPPPVASAVAATQKAAQPNRTHKRKPRSKPIPAHDEDEWTEEELGKLHEAVSCFPTHIPGYWAKVAMTVGTRSAEECHKRHVAFGAAKTPVKCQRKAKVEPLKEKAKPVISAGVGTLRRKQQVRDFLETMAKDEMDDVFSSAYMQSKRFEVPSMSTSDHHDFTISNQAPITPGHTGFPEAKTPQCLHITPGMIGSSSKNCDDKYVFHLQKRMKNRYQFNVEKHAKKTNFTPVSVKKAMRRCANTENNTFVVWEMFPDKEAQADSEEEQDVYFSEND</sequence>
<name>A0AAV2JHD5_KNICA</name>
<feature type="compositionally biased region" description="Basic residues" evidence="1">
    <location>
        <begin position="553"/>
        <end position="563"/>
    </location>
</feature>
<proteinExistence type="predicted"/>
<dbReference type="CDD" id="cd00167">
    <property type="entry name" value="SANT"/>
    <property type="match status" value="1"/>
</dbReference>
<feature type="compositionally biased region" description="Basic and acidic residues" evidence="1">
    <location>
        <begin position="638"/>
        <end position="653"/>
    </location>
</feature>